<evidence type="ECO:0000256" key="3">
    <source>
        <dbReference type="ARBA" id="ARBA00022448"/>
    </source>
</evidence>
<organism evidence="12 13">
    <name type="scientific">Ascodesmis nigricans</name>
    <dbReference type="NCBI Taxonomy" id="341454"/>
    <lineage>
        <taxon>Eukaryota</taxon>
        <taxon>Fungi</taxon>
        <taxon>Dikarya</taxon>
        <taxon>Ascomycota</taxon>
        <taxon>Pezizomycotina</taxon>
        <taxon>Pezizomycetes</taxon>
        <taxon>Pezizales</taxon>
        <taxon>Ascodesmidaceae</taxon>
        <taxon>Ascodesmis</taxon>
    </lineage>
</organism>
<feature type="region of interest" description="Disordered" evidence="10">
    <location>
        <begin position="101"/>
        <end position="121"/>
    </location>
</feature>
<dbReference type="Proteomes" id="UP000298138">
    <property type="component" value="Unassembled WGS sequence"/>
</dbReference>
<keyword evidence="5 11" id="KW-0812">Transmembrane</keyword>
<gene>
    <name evidence="12" type="ORF">EX30DRAFT_304491</name>
</gene>
<evidence type="ECO:0000256" key="6">
    <source>
        <dbReference type="ARBA" id="ARBA00022737"/>
    </source>
</evidence>
<dbReference type="GO" id="GO:0015179">
    <property type="term" value="F:L-amino acid transmembrane transporter activity"/>
    <property type="evidence" value="ECO:0007669"/>
    <property type="project" value="UniProtKB-ARBA"/>
</dbReference>
<dbReference type="EMBL" id="ML220114">
    <property type="protein sequence ID" value="TGZ82669.1"/>
    <property type="molecule type" value="Genomic_DNA"/>
</dbReference>
<feature type="transmembrane region" description="Helical" evidence="11">
    <location>
        <begin position="12"/>
        <end position="35"/>
    </location>
</feature>
<evidence type="ECO:0000313" key="13">
    <source>
        <dbReference type="Proteomes" id="UP000298138"/>
    </source>
</evidence>
<feature type="transmembrane region" description="Helical" evidence="11">
    <location>
        <begin position="72"/>
        <end position="94"/>
    </location>
</feature>
<dbReference type="AlphaFoldDB" id="A0A4S2N0P1"/>
<dbReference type="GO" id="GO:0015174">
    <property type="term" value="F:basic amino acid transmembrane transporter activity"/>
    <property type="evidence" value="ECO:0007669"/>
    <property type="project" value="UniProtKB-ARBA"/>
</dbReference>
<evidence type="ECO:0000256" key="11">
    <source>
        <dbReference type="SAM" id="Phobius"/>
    </source>
</evidence>
<keyword evidence="13" id="KW-1185">Reference proteome</keyword>
<evidence type="ECO:0000256" key="1">
    <source>
        <dbReference type="ARBA" id="ARBA00004116"/>
    </source>
</evidence>
<keyword evidence="6" id="KW-0677">Repeat</keyword>
<feature type="transmembrane region" description="Helical" evidence="11">
    <location>
        <begin position="266"/>
        <end position="288"/>
    </location>
</feature>
<feature type="compositionally biased region" description="Acidic residues" evidence="10">
    <location>
        <begin position="295"/>
        <end position="312"/>
    </location>
</feature>
<dbReference type="Gene3D" id="1.20.1280.290">
    <property type="match status" value="2"/>
</dbReference>
<comment type="subcellular location">
    <subcellularLocation>
        <location evidence="2">Endomembrane system</location>
        <topology evidence="2">Multi-pass membrane protein</topology>
    </subcellularLocation>
    <subcellularLocation>
        <location evidence="1">Vacuole</location>
    </subcellularLocation>
</comment>
<dbReference type="InParanoid" id="A0A4S2N0P1"/>
<dbReference type="FunFam" id="1.20.1280.290:FF:000011">
    <property type="entry name" value="PQ loop repeat protein"/>
    <property type="match status" value="1"/>
</dbReference>
<dbReference type="SMART" id="SM00679">
    <property type="entry name" value="CTNS"/>
    <property type="match status" value="2"/>
</dbReference>
<accession>A0A4S2N0P1</accession>
<sequence>MVPPLPQLDLSALSGIAGSVSIAFWVAVFTPQILLNFRRKSAEGLSLAFLVVWLAGDVFNIVGGVLQGVLPTMLILAVYYTLADLLLLLQCLYYNRLNASPTPTPTPPSPPSPEHPLPHHHHNHNLLHPSIPASHLSPVTPLLPPTPPPPTAPLLSPLLTILLITLSGLAGWYLSPHSSSTPPPSQTFSPAGQTFGYLSALLYLLSRIPQIVLNYQRKSCEGVSVLFFVFAGIGNAAFVVSVVGFVPAGEGDWREEWRRHLAVNASWLVGSLGTMVLDAVVFWQFVVYQKVEEWDEEGWDEDEMDEEEEEEGERERRNEGRNGARNGGRNGGSQAER</sequence>
<dbReference type="GO" id="GO:0098588">
    <property type="term" value="C:bounding membrane of organelle"/>
    <property type="evidence" value="ECO:0007669"/>
    <property type="project" value="UniProtKB-ARBA"/>
</dbReference>
<dbReference type="OrthoDB" id="8048523at2759"/>
<keyword evidence="8 11" id="KW-0472">Membrane</keyword>
<dbReference type="PANTHER" id="PTHR16201:SF35">
    <property type="entry name" value="VACUOLAR AMINO ACID TRANSPORTER YPQ1-RELATED"/>
    <property type="match status" value="1"/>
</dbReference>
<keyword evidence="3" id="KW-0813">Transport</keyword>
<feature type="transmembrane region" description="Helical" evidence="11">
    <location>
        <begin position="194"/>
        <end position="213"/>
    </location>
</feature>
<evidence type="ECO:0000256" key="7">
    <source>
        <dbReference type="ARBA" id="ARBA00022989"/>
    </source>
</evidence>
<dbReference type="GO" id="GO:0015101">
    <property type="term" value="F:organic cation transmembrane transporter activity"/>
    <property type="evidence" value="ECO:0007669"/>
    <property type="project" value="UniProtKB-ARBA"/>
</dbReference>
<feature type="transmembrane region" description="Helical" evidence="11">
    <location>
        <begin position="154"/>
        <end position="174"/>
    </location>
</feature>
<evidence type="ECO:0000256" key="10">
    <source>
        <dbReference type="SAM" id="MobiDB-lite"/>
    </source>
</evidence>
<evidence type="ECO:0000256" key="4">
    <source>
        <dbReference type="ARBA" id="ARBA00022554"/>
    </source>
</evidence>
<dbReference type="GO" id="GO:0005773">
    <property type="term" value="C:vacuole"/>
    <property type="evidence" value="ECO:0007669"/>
    <property type="project" value="UniProtKB-SubCell"/>
</dbReference>
<feature type="transmembrane region" description="Helical" evidence="11">
    <location>
        <begin position="225"/>
        <end position="246"/>
    </location>
</feature>
<dbReference type="GO" id="GO:0012505">
    <property type="term" value="C:endomembrane system"/>
    <property type="evidence" value="ECO:0007669"/>
    <property type="project" value="UniProtKB-SubCell"/>
</dbReference>
<evidence type="ECO:0000313" key="12">
    <source>
        <dbReference type="EMBL" id="TGZ82669.1"/>
    </source>
</evidence>
<feature type="compositionally biased region" description="Basic and acidic residues" evidence="10">
    <location>
        <begin position="313"/>
        <end position="322"/>
    </location>
</feature>
<dbReference type="GO" id="GO:0034488">
    <property type="term" value="P:basic amino acid transmembrane export from vacuole"/>
    <property type="evidence" value="ECO:0007669"/>
    <property type="project" value="UniProtKB-ARBA"/>
</dbReference>
<dbReference type="Pfam" id="PF04193">
    <property type="entry name" value="PQ-loop"/>
    <property type="match status" value="2"/>
</dbReference>
<feature type="transmembrane region" description="Helical" evidence="11">
    <location>
        <begin position="47"/>
        <end position="66"/>
    </location>
</feature>
<dbReference type="FunCoup" id="A0A4S2N0P1">
    <property type="interactions" value="331"/>
</dbReference>
<evidence type="ECO:0000256" key="2">
    <source>
        <dbReference type="ARBA" id="ARBA00004127"/>
    </source>
</evidence>
<feature type="compositionally biased region" description="Pro residues" evidence="10">
    <location>
        <begin position="102"/>
        <end position="115"/>
    </location>
</feature>
<keyword evidence="4" id="KW-0926">Vacuole</keyword>
<reference evidence="12 13" key="1">
    <citation type="submission" date="2019-04" db="EMBL/GenBank/DDBJ databases">
        <title>Comparative genomics and transcriptomics to analyze fruiting body development in filamentous ascomycetes.</title>
        <authorList>
            <consortium name="DOE Joint Genome Institute"/>
            <person name="Lutkenhaus R."/>
            <person name="Traeger S."/>
            <person name="Breuer J."/>
            <person name="Kuo A."/>
            <person name="Lipzen A."/>
            <person name="Pangilinan J."/>
            <person name="Dilworth D."/>
            <person name="Sandor L."/>
            <person name="Poggeler S."/>
            <person name="Barry K."/>
            <person name="Grigoriev I.V."/>
            <person name="Nowrousian M."/>
        </authorList>
    </citation>
    <scope>NUCLEOTIDE SEQUENCE [LARGE SCALE GENOMIC DNA]</scope>
    <source>
        <strain evidence="12 13">CBS 389.68</strain>
    </source>
</reference>
<evidence type="ECO:0000256" key="8">
    <source>
        <dbReference type="ARBA" id="ARBA00023136"/>
    </source>
</evidence>
<proteinExistence type="inferred from homology"/>
<name>A0A4S2N0P1_9PEZI</name>
<evidence type="ECO:0000256" key="9">
    <source>
        <dbReference type="ARBA" id="ARBA00038039"/>
    </source>
</evidence>
<dbReference type="InterPro" id="IPR051415">
    <property type="entry name" value="LAAT-1"/>
</dbReference>
<dbReference type="PANTHER" id="PTHR16201">
    <property type="entry name" value="SEVEN TRANSMEMBRANE PROTEIN 1-RELATED"/>
    <property type="match status" value="1"/>
</dbReference>
<evidence type="ECO:0000256" key="5">
    <source>
        <dbReference type="ARBA" id="ARBA00022692"/>
    </source>
</evidence>
<dbReference type="InterPro" id="IPR006603">
    <property type="entry name" value="PQ-loop_rpt"/>
</dbReference>
<protein>
    <submittedName>
        <fullName evidence="12">PQ-loop-domain-containing protein</fullName>
    </submittedName>
</protein>
<feature type="region of interest" description="Disordered" evidence="10">
    <location>
        <begin position="295"/>
        <end position="337"/>
    </location>
</feature>
<dbReference type="GO" id="GO:0034490">
    <property type="term" value="P:basic amino acid transmembrane import into vacuole"/>
    <property type="evidence" value="ECO:0007669"/>
    <property type="project" value="UniProtKB-ARBA"/>
</dbReference>
<keyword evidence="7 11" id="KW-1133">Transmembrane helix</keyword>
<comment type="similarity">
    <text evidence="9">Belongs to the laat-1 family.</text>
</comment>